<dbReference type="GO" id="GO:0031418">
    <property type="term" value="F:L-ascorbic acid binding"/>
    <property type="evidence" value="ECO:0007669"/>
    <property type="project" value="UniProtKB-KW"/>
</dbReference>
<gene>
    <name evidence="8" type="primary">Dgri\GH23597</name>
    <name evidence="8" type="ORF">Dgri_GH23597</name>
</gene>
<dbReference type="Proteomes" id="UP000001070">
    <property type="component" value="Unassembled WGS sequence"/>
</dbReference>
<evidence type="ECO:0000313" key="9">
    <source>
        <dbReference type="Proteomes" id="UP000001070"/>
    </source>
</evidence>
<dbReference type="eggNOG" id="KOG1591">
    <property type="taxonomic scope" value="Eukaryota"/>
</dbReference>
<evidence type="ECO:0000256" key="4">
    <source>
        <dbReference type="ARBA" id="ARBA00022964"/>
    </source>
</evidence>
<evidence type="ECO:0000256" key="6">
    <source>
        <dbReference type="ARBA" id="ARBA00023004"/>
    </source>
</evidence>
<keyword evidence="2" id="KW-0479">Metal-binding</keyword>
<reference evidence="8 9" key="1">
    <citation type="journal article" date="2007" name="Nature">
        <title>Evolution of genes and genomes on the Drosophila phylogeny.</title>
        <authorList>
            <consortium name="Drosophila 12 Genomes Consortium"/>
            <person name="Clark A.G."/>
            <person name="Eisen M.B."/>
            <person name="Smith D.R."/>
            <person name="Bergman C.M."/>
            <person name="Oliver B."/>
            <person name="Markow T.A."/>
            <person name="Kaufman T.C."/>
            <person name="Kellis M."/>
            <person name="Gelbart W."/>
            <person name="Iyer V.N."/>
            <person name="Pollard D.A."/>
            <person name="Sackton T.B."/>
            <person name="Larracuente A.M."/>
            <person name="Singh N.D."/>
            <person name="Abad J.P."/>
            <person name="Abt D.N."/>
            <person name="Adryan B."/>
            <person name="Aguade M."/>
            <person name="Akashi H."/>
            <person name="Anderson W.W."/>
            <person name="Aquadro C.F."/>
            <person name="Ardell D.H."/>
            <person name="Arguello R."/>
            <person name="Artieri C.G."/>
            <person name="Barbash D.A."/>
            <person name="Barker D."/>
            <person name="Barsanti P."/>
            <person name="Batterham P."/>
            <person name="Batzoglou S."/>
            <person name="Begun D."/>
            <person name="Bhutkar A."/>
            <person name="Blanco E."/>
            <person name="Bosak S.A."/>
            <person name="Bradley R.K."/>
            <person name="Brand A.D."/>
            <person name="Brent M.R."/>
            <person name="Brooks A.N."/>
            <person name="Brown R.H."/>
            <person name="Butlin R.K."/>
            <person name="Caggese C."/>
            <person name="Calvi B.R."/>
            <person name="Bernardo de Carvalho A."/>
            <person name="Caspi A."/>
            <person name="Castrezana S."/>
            <person name="Celniker S.E."/>
            <person name="Chang J.L."/>
            <person name="Chapple C."/>
            <person name="Chatterji S."/>
            <person name="Chinwalla A."/>
            <person name="Civetta A."/>
            <person name="Clifton S.W."/>
            <person name="Comeron J.M."/>
            <person name="Costello J.C."/>
            <person name="Coyne J.A."/>
            <person name="Daub J."/>
            <person name="David R.G."/>
            <person name="Delcher A.L."/>
            <person name="Delehaunty K."/>
            <person name="Do C.B."/>
            <person name="Ebling H."/>
            <person name="Edwards K."/>
            <person name="Eickbush T."/>
            <person name="Evans J.D."/>
            <person name="Filipski A."/>
            <person name="Findeiss S."/>
            <person name="Freyhult E."/>
            <person name="Fulton L."/>
            <person name="Fulton R."/>
            <person name="Garcia A.C."/>
            <person name="Gardiner A."/>
            <person name="Garfield D.A."/>
            <person name="Garvin B.E."/>
            <person name="Gibson G."/>
            <person name="Gilbert D."/>
            <person name="Gnerre S."/>
            <person name="Godfrey J."/>
            <person name="Good R."/>
            <person name="Gotea V."/>
            <person name="Gravely B."/>
            <person name="Greenberg A.J."/>
            <person name="Griffiths-Jones S."/>
            <person name="Gross S."/>
            <person name="Guigo R."/>
            <person name="Gustafson E.A."/>
            <person name="Haerty W."/>
            <person name="Hahn M.W."/>
            <person name="Halligan D.L."/>
            <person name="Halpern A.L."/>
            <person name="Halter G.M."/>
            <person name="Han M.V."/>
            <person name="Heger A."/>
            <person name="Hillier L."/>
            <person name="Hinrichs A.S."/>
            <person name="Holmes I."/>
            <person name="Hoskins R.A."/>
            <person name="Hubisz M.J."/>
            <person name="Hultmark D."/>
            <person name="Huntley M.A."/>
            <person name="Jaffe D.B."/>
            <person name="Jagadeeshan S."/>
            <person name="Jeck W.R."/>
            <person name="Johnson J."/>
            <person name="Jones C.D."/>
            <person name="Jordan W.C."/>
            <person name="Karpen G.H."/>
            <person name="Kataoka E."/>
            <person name="Keightley P.D."/>
            <person name="Kheradpour P."/>
            <person name="Kirkness E.F."/>
            <person name="Koerich L.B."/>
            <person name="Kristiansen K."/>
            <person name="Kudrna D."/>
            <person name="Kulathinal R.J."/>
            <person name="Kumar S."/>
            <person name="Kwok R."/>
            <person name="Lander E."/>
            <person name="Langley C.H."/>
            <person name="Lapoint R."/>
            <person name="Lazzaro B.P."/>
            <person name="Lee S.J."/>
            <person name="Levesque L."/>
            <person name="Li R."/>
            <person name="Lin C.F."/>
            <person name="Lin M.F."/>
            <person name="Lindblad-Toh K."/>
            <person name="Llopart A."/>
            <person name="Long M."/>
            <person name="Low L."/>
            <person name="Lozovsky E."/>
            <person name="Lu J."/>
            <person name="Luo M."/>
            <person name="Machado C.A."/>
            <person name="Makalowski W."/>
            <person name="Marzo M."/>
            <person name="Matsuda M."/>
            <person name="Matzkin L."/>
            <person name="McAllister B."/>
            <person name="McBride C.S."/>
            <person name="McKernan B."/>
            <person name="McKernan K."/>
            <person name="Mendez-Lago M."/>
            <person name="Minx P."/>
            <person name="Mollenhauer M.U."/>
            <person name="Montooth K."/>
            <person name="Mount S.M."/>
            <person name="Mu X."/>
            <person name="Myers E."/>
            <person name="Negre B."/>
            <person name="Newfeld S."/>
            <person name="Nielsen R."/>
            <person name="Noor M.A."/>
            <person name="O'Grady P."/>
            <person name="Pachter L."/>
            <person name="Papaceit M."/>
            <person name="Parisi M.J."/>
            <person name="Parisi M."/>
            <person name="Parts L."/>
            <person name="Pedersen J.S."/>
            <person name="Pesole G."/>
            <person name="Phillippy A.M."/>
            <person name="Ponting C.P."/>
            <person name="Pop M."/>
            <person name="Porcelli D."/>
            <person name="Powell J.R."/>
            <person name="Prohaska S."/>
            <person name="Pruitt K."/>
            <person name="Puig M."/>
            <person name="Quesneville H."/>
            <person name="Ram K.R."/>
            <person name="Rand D."/>
            <person name="Rasmussen M.D."/>
            <person name="Reed L.K."/>
            <person name="Reenan R."/>
            <person name="Reily A."/>
            <person name="Remington K.A."/>
            <person name="Rieger T.T."/>
            <person name="Ritchie M.G."/>
            <person name="Robin C."/>
            <person name="Rogers Y.H."/>
            <person name="Rohde C."/>
            <person name="Rozas J."/>
            <person name="Rubenfield M.J."/>
            <person name="Ruiz A."/>
            <person name="Russo S."/>
            <person name="Salzberg S.L."/>
            <person name="Sanchez-Gracia A."/>
            <person name="Saranga D.J."/>
            <person name="Sato H."/>
            <person name="Schaeffer S.W."/>
            <person name="Schatz M.C."/>
            <person name="Schlenke T."/>
            <person name="Schwartz R."/>
            <person name="Segarra C."/>
            <person name="Singh R.S."/>
            <person name="Sirot L."/>
            <person name="Sirota M."/>
            <person name="Sisneros N.B."/>
            <person name="Smith C.D."/>
            <person name="Smith T.F."/>
            <person name="Spieth J."/>
            <person name="Stage D.E."/>
            <person name="Stark A."/>
            <person name="Stephan W."/>
            <person name="Strausberg R.L."/>
            <person name="Strempel S."/>
            <person name="Sturgill D."/>
            <person name="Sutton G."/>
            <person name="Sutton G.G."/>
            <person name="Tao W."/>
            <person name="Teichmann S."/>
            <person name="Tobari Y.N."/>
            <person name="Tomimura Y."/>
            <person name="Tsolas J.M."/>
            <person name="Valente V.L."/>
            <person name="Venter E."/>
            <person name="Venter J.C."/>
            <person name="Vicario S."/>
            <person name="Vieira F.G."/>
            <person name="Vilella A.J."/>
            <person name="Villasante A."/>
            <person name="Walenz B."/>
            <person name="Wang J."/>
            <person name="Wasserman M."/>
            <person name="Watts T."/>
            <person name="Wilson D."/>
            <person name="Wilson R.K."/>
            <person name="Wing R.A."/>
            <person name="Wolfner M.F."/>
            <person name="Wong A."/>
            <person name="Wong G.K."/>
            <person name="Wu C.I."/>
            <person name="Wu G."/>
            <person name="Yamamoto D."/>
            <person name="Yang H.P."/>
            <person name="Yang S.P."/>
            <person name="Yorke J.A."/>
            <person name="Yoshida K."/>
            <person name="Zdobnov E."/>
            <person name="Zhang P."/>
            <person name="Zhang Y."/>
            <person name="Zimin A.V."/>
            <person name="Baldwin J."/>
            <person name="Abdouelleil A."/>
            <person name="Abdulkadir J."/>
            <person name="Abebe A."/>
            <person name="Abera B."/>
            <person name="Abreu J."/>
            <person name="Acer S.C."/>
            <person name="Aftuck L."/>
            <person name="Alexander A."/>
            <person name="An P."/>
            <person name="Anderson E."/>
            <person name="Anderson S."/>
            <person name="Arachi H."/>
            <person name="Azer M."/>
            <person name="Bachantsang P."/>
            <person name="Barry A."/>
            <person name="Bayul T."/>
            <person name="Berlin A."/>
            <person name="Bessette D."/>
            <person name="Bloom T."/>
            <person name="Blye J."/>
            <person name="Boguslavskiy L."/>
            <person name="Bonnet C."/>
            <person name="Boukhgalter B."/>
            <person name="Bourzgui I."/>
            <person name="Brown A."/>
            <person name="Cahill P."/>
            <person name="Channer S."/>
            <person name="Cheshatsang Y."/>
            <person name="Chuda L."/>
            <person name="Citroen M."/>
            <person name="Collymore A."/>
            <person name="Cooke P."/>
            <person name="Costello M."/>
            <person name="D'Aco K."/>
            <person name="Daza R."/>
            <person name="De Haan G."/>
            <person name="DeGray S."/>
            <person name="DeMaso C."/>
            <person name="Dhargay N."/>
            <person name="Dooley K."/>
            <person name="Dooley E."/>
            <person name="Doricent M."/>
            <person name="Dorje P."/>
            <person name="Dorjee K."/>
            <person name="Dupes A."/>
            <person name="Elong R."/>
            <person name="Falk J."/>
            <person name="Farina A."/>
            <person name="Faro S."/>
            <person name="Ferguson D."/>
            <person name="Fisher S."/>
            <person name="Foley C.D."/>
            <person name="Franke A."/>
            <person name="Friedrich D."/>
            <person name="Gadbois L."/>
            <person name="Gearin G."/>
            <person name="Gearin C.R."/>
            <person name="Giannoukos G."/>
            <person name="Goode T."/>
            <person name="Graham J."/>
            <person name="Grandbois E."/>
            <person name="Grewal S."/>
            <person name="Gyaltsen K."/>
            <person name="Hafez N."/>
            <person name="Hagos B."/>
            <person name="Hall J."/>
            <person name="Henson C."/>
            <person name="Hollinger A."/>
            <person name="Honan T."/>
            <person name="Huard M.D."/>
            <person name="Hughes L."/>
            <person name="Hurhula B."/>
            <person name="Husby M.E."/>
            <person name="Kamat A."/>
            <person name="Kanga B."/>
            <person name="Kashin S."/>
            <person name="Khazanovich D."/>
            <person name="Kisner P."/>
            <person name="Lance K."/>
            <person name="Lara M."/>
            <person name="Lee W."/>
            <person name="Lennon N."/>
            <person name="Letendre F."/>
            <person name="LeVine R."/>
            <person name="Lipovsky A."/>
            <person name="Liu X."/>
            <person name="Liu J."/>
            <person name="Liu S."/>
            <person name="Lokyitsang T."/>
            <person name="Lokyitsang Y."/>
            <person name="Lubonja R."/>
            <person name="Lui A."/>
            <person name="MacDonald P."/>
            <person name="Magnisalis V."/>
            <person name="Maru K."/>
            <person name="Matthews C."/>
            <person name="McCusker W."/>
            <person name="McDonough S."/>
            <person name="Mehta T."/>
            <person name="Meldrim J."/>
            <person name="Meneus L."/>
            <person name="Mihai O."/>
            <person name="Mihalev A."/>
            <person name="Mihova T."/>
            <person name="Mittelman R."/>
            <person name="Mlenga V."/>
            <person name="Montmayeur A."/>
            <person name="Mulrain L."/>
            <person name="Navidi A."/>
            <person name="Naylor J."/>
            <person name="Negash T."/>
            <person name="Nguyen T."/>
            <person name="Nguyen N."/>
            <person name="Nicol R."/>
            <person name="Norbu C."/>
            <person name="Norbu N."/>
            <person name="Novod N."/>
            <person name="O'Neill B."/>
            <person name="Osman S."/>
            <person name="Markiewicz E."/>
            <person name="Oyono O.L."/>
            <person name="Patti C."/>
            <person name="Phunkhang P."/>
            <person name="Pierre F."/>
            <person name="Priest M."/>
            <person name="Raghuraman S."/>
            <person name="Rege F."/>
            <person name="Reyes R."/>
            <person name="Rise C."/>
            <person name="Rogov P."/>
            <person name="Ross K."/>
            <person name="Ryan E."/>
            <person name="Settipalli S."/>
            <person name="Shea T."/>
            <person name="Sherpa N."/>
            <person name="Shi L."/>
            <person name="Shih D."/>
            <person name="Sparrow T."/>
            <person name="Spaulding J."/>
            <person name="Stalker J."/>
            <person name="Stange-Thomann N."/>
            <person name="Stavropoulos S."/>
            <person name="Stone C."/>
            <person name="Strader C."/>
            <person name="Tesfaye S."/>
            <person name="Thomson T."/>
            <person name="Thoulutsang Y."/>
            <person name="Thoulutsang D."/>
            <person name="Topham K."/>
            <person name="Topping I."/>
            <person name="Tsamla T."/>
            <person name="Vassiliev H."/>
            <person name="Vo A."/>
            <person name="Wangchuk T."/>
            <person name="Wangdi T."/>
            <person name="Weiand M."/>
            <person name="Wilkinson J."/>
            <person name="Wilson A."/>
            <person name="Yadav S."/>
            <person name="Young G."/>
            <person name="Yu Q."/>
            <person name="Zembek L."/>
            <person name="Zhong D."/>
            <person name="Zimmer A."/>
            <person name="Zwirko Z."/>
            <person name="Jaffe D.B."/>
            <person name="Alvarez P."/>
            <person name="Brockman W."/>
            <person name="Butler J."/>
            <person name="Chin C."/>
            <person name="Gnerre S."/>
            <person name="Grabherr M."/>
            <person name="Kleber M."/>
            <person name="Mauceli E."/>
            <person name="MacCallum I."/>
        </authorList>
    </citation>
    <scope>NUCLEOTIDE SEQUENCE [LARGE SCALE GENOMIC DNA]</scope>
    <source>
        <strain evidence="9">Tucson 15287-2541.00</strain>
    </source>
</reference>
<dbReference type="STRING" id="7222.B4K160"/>
<evidence type="ECO:0000256" key="5">
    <source>
        <dbReference type="ARBA" id="ARBA00023002"/>
    </source>
</evidence>
<dbReference type="PANTHER" id="PTHR10869">
    <property type="entry name" value="PROLYL 4-HYDROXYLASE ALPHA SUBUNIT"/>
    <property type="match status" value="1"/>
</dbReference>
<dbReference type="SMART" id="SM00702">
    <property type="entry name" value="P4Hc"/>
    <property type="match status" value="1"/>
</dbReference>
<dbReference type="OrthoDB" id="420380at2759"/>
<dbReference type="AlphaFoldDB" id="B4K160"/>
<dbReference type="PhylomeDB" id="B4K160"/>
<dbReference type="Gene3D" id="2.60.120.620">
    <property type="entry name" value="q2cbj1_9rhob like domain"/>
    <property type="match status" value="1"/>
</dbReference>
<feature type="domain" description="Fe2OG dioxygenase" evidence="7">
    <location>
        <begin position="125"/>
        <end position="228"/>
    </location>
</feature>
<dbReference type="InterPro" id="IPR044862">
    <property type="entry name" value="Pro_4_hyd_alph_FE2OG_OXY"/>
</dbReference>
<proteinExistence type="predicted"/>
<dbReference type="GO" id="GO:0005506">
    <property type="term" value="F:iron ion binding"/>
    <property type="evidence" value="ECO:0007669"/>
    <property type="project" value="InterPro"/>
</dbReference>
<dbReference type="EMBL" id="CH916815">
    <property type="protein sequence ID" value="EDV90890.1"/>
    <property type="molecule type" value="Genomic_DNA"/>
</dbReference>
<evidence type="ECO:0000313" key="8">
    <source>
        <dbReference type="EMBL" id="EDV90890.1"/>
    </source>
</evidence>
<dbReference type="OMA" id="WTHVPES"/>
<keyword evidence="5" id="KW-0560">Oxidoreductase</keyword>
<evidence type="ECO:0000259" key="7">
    <source>
        <dbReference type="PROSITE" id="PS51471"/>
    </source>
</evidence>
<comment type="cofactor">
    <cofactor evidence="1">
        <name>L-ascorbate</name>
        <dbReference type="ChEBI" id="CHEBI:38290"/>
    </cofactor>
</comment>
<keyword evidence="9" id="KW-1185">Reference proteome</keyword>
<dbReference type="InterPro" id="IPR006620">
    <property type="entry name" value="Pro_4_hyd_alph"/>
</dbReference>
<dbReference type="InterPro" id="IPR045054">
    <property type="entry name" value="P4HA-like"/>
</dbReference>
<keyword evidence="3" id="KW-0847">Vitamin C</keyword>
<name>B4K160_DROGR</name>
<sequence length="239" mass="28008">MQEADEKYTRLCGASHKPKPSRLICNYKMDSSPFLRLAPLKMEMLSMDPYVVVFHEAIYDSEIDELRRLCESRLSRTEIAKQGKNKSIRSSSGVWIFELDLNRQQLELLERIRRRVADMSGLLIDFNSQEVQYMEYVFGGHYYPHWDFKGIPHLEDRIATVLFYLNDVARGGATIFPDLELLVQPERGKVLHWHNMDLGTYDLEKRSLHGACPVIMGKKEVISHWIRDWDQMFIRPCIA</sequence>
<accession>B4K160</accession>
<dbReference type="HOGENOM" id="CLU_058132_4_0_1"/>
<dbReference type="GO" id="GO:0005783">
    <property type="term" value="C:endoplasmic reticulum"/>
    <property type="evidence" value="ECO:0007669"/>
    <property type="project" value="TreeGrafter"/>
</dbReference>
<dbReference type="InParanoid" id="B4K160"/>
<protein>
    <submittedName>
        <fullName evidence="8">GH23597</fullName>
    </submittedName>
</protein>
<keyword evidence="4" id="KW-0223">Dioxygenase</keyword>
<dbReference type="SMR" id="B4K160"/>
<organism evidence="9">
    <name type="scientific">Drosophila grimshawi</name>
    <name type="common">Hawaiian fruit fly</name>
    <name type="synonym">Idiomyia grimshawi</name>
    <dbReference type="NCBI Taxonomy" id="7222"/>
    <lineage>
        <taxon>Eukaryota</taxon>
        <taxon>Metazoa</taxon>
        <taxon>Ecdysozoa</taxon>
        <taxon>Arthropoda</taxon>
        <taxon>Hexapoda</taxon>
        <taxon>Insecta</taxon>
        <taxon>Pterygota</taxon>
        <taxon>Neoptera</taxon>
        <taxon>Endopterygota</taxon>
        <taxon>Diptera</taxon>
        <taxon>Brachycera</taxon>
        <taxon>Muscomorpha</taxon>
        <taxon>Ephydroidea</taxon>
        <taxon>Drosophilidae</taxon>
        <taxon>Drosophila</taxon>
        <taxon>Hawaiian Drosophila</taxon>
    </lineage>
</organism>
<evidence type="ECO:0000256" key="2">
    <source>
        <dbReference type="ARBA" id="ARBA00022723"/>
    </source>
</evidence>
<dbReference type="PANTHER" id="PTHR10869:SF244">
    <property type="entry name" value="PROLYL 4-HYDROXYLASE SUBUNIT ALPHA-2"/>
    <property type="match status" value="1"/>
</dbReference>
<dbReference type="PROSITE" id="PS51471">
    <property type="entry name" value="FE2OG_OXY"/>
    <property type="match status" value="1"/>
</dbReference>
<dbReference type="Pfam" id="PF13640">
    <property type="entry name" value="2OG-FeII_Oxy_3"/>
    <property type="match status" value="1"/>
</dbReference>
<evidence type="ECO:0000256" key="3">
    <source>
        <dbReference type="ARBA" id="ARBA00022896"/>
    </source>
</evidence>
<dbReference type="GO" id="GO:0004656">
    <property type="term" value="F:procollagen-proline 4-dioxygenase activity"/>
    <property type="evidence" value="ECO:0007669"/>
    <property type="project" value="TreeGrafter"/>
</dbReference>
<dbReference type="InterPro" id="IPR005123">
    <property type="entry name" value="Oxoglu/Fe-dep_dioxygenase_dom"/>
</dbReference>
<evidence type="ECO:0000256" key="1">
    <source>
        <dbReference type="ARBA" id="ARBA00001961"/>
    </source>
</evidence>
<keyword evidence="6" id="KW-0408">Iron</keyword>